<evidence type="ECO:0000313" key="4">
    <source>
        <dbReference type="Proteomes" id="UP000622317"/>
    </source>
</evidence>
<dbReference type="AlphaFoldDB" id="A0A927IGS2"/>
<protein>
    <submittedName>
        <fullName evidence="3">Uncharacterized protein</fullName>
    </submittedName>
</protein>
<feature type="compositionally biased region" description="Basic and acidic residues" evidence="1">
    <location>
        <begin position="125"/>
        <end position="138"/>
    </location>
</feature>
<organism evidence="3 4">
    <name type="scientific">Pelagicoccus enzymogenes</name>
    <dbReference type="NCBI Taxonomy" id="2773457"/>
    <lineage>
        <taxon>Bacteria</taxon>
        <taxon>Pseudomonadati</taxon>
        <taxon>Verrucomicrobiota</taxon>
        <taxon>Opitutia</taxon>
        <taxon>Puniceicoccales</taxon>
        <taxon>Pelagicoccaceae</taxon>
        <taxon>Pelagicoccus</taxon>
    </lineage>
</organism>
<keyword evidence="2" id="KW-0732">Signal</keyword>
<feature type="chain" id="PRO_5037919809" evidence="2">
    <location>
        <begin position="26"/>
        <end position="138"/>
    </location>
</feature>
<evidence type="ECO:0000313" key="3">
    <source>
        <dbReference type="EMBL" id="MBD5778978.1"/>
    </source>
</evidence>
<reference evidence="3" key="1">
    <citation type="submission" date="2020-09" db="EMBL/GenBank/DDBJ databases">
        <title>Pelagicoccus enzymogenes sp. nov. with an EPS production, isolated from marine sediment.</title>
        <authorList>
            <person name="Feng X."/>
        </authorList>
    </citation>
    <scope>NUCLEOTIDE SEQUENCE</scope>
    <source>
        <strain evidence="3">NFK12</strain>
    </source>
</reference>
<comment type="caution">
    <text evidence="3">The sequence shown here is derived from an EMBL/GenBank/DDBJ whole genome shotgun (WGS) entry which is preliminary data.</text>
</comment>
<dbReference type="RefSeq" id="WP_191616103.1">
    <property type="nucleotide sequence ID" value="NZ_JACYFG010000006.1"/>
</dbReference>
<evidence type="ECO:0000256" key="1">
    <source>
        <dbReference type="SAM" id="MobiDB-lite"/>
    </source>
</evidence>
<sequence length="138" mass="15548">MSVRRLLLCMIALACPLALPQVSEAAKKQEKVVPVKIIKASETKFKHAKIVRPEKAKKKGFLWFRKKEPKVVEPQVKVVASESLVETEKLPVKEEKAVDPKARKAVELDDAKKQSRLVELPETQVPKDARSKLKATED</sequence>
<feature type="signal peptide" evidence="2">
    <location>
        <begin position="1"/>
        <end position="25"/>
    </location>
</feature>
<dbReference type="EMBL" id="JACYFG010000006">
    <property type="protein sequence ID" value="MBD5778978.1"/>
    <property type="molecule type" value="Genomic_DNA"/>
</dbReference>
<accession>A0A927IGS2</accession>
<evidence type="ECO:0000256" key="2">
    <source>
        <dbReference type="SAM" id="SignalP"/>
    </source>
</evidence>
<proteinExistence type="predicted"/>
<keyword evidence="4" id="KW-1185">Reference proteome</keyword>
<dbReference type="Proteomes" id="UP000622317">
    <property type="component" value="Unassembled WGS sequence"/>
</dbReference>
<name>A0A927IGS2_9BACT</name>
<gene>
    <name evidence="3" type="ORF">IEN85_05695</name>
</gene>
<feature type="region of interest" description="Disordered" evidence="1">
    <location>
        <begin position="117"/>
        <end position="138"/>
    </location>
</feature>